<feature type="region of interest" description="Disordered" evidence="1">
    <location>
        <begin position="27"/>
        <end position="116"/>
    </location>
</feature>
<dbReference type="HOGENOM" id="CLU_169232_0_0_1"/>
<reference evidence="3" key="1">
    <citation type="journal article" date="2009" name="Rice">
        <title>De Novo Next Generation Sequencing of Plant Genomes.</title>
        <authorList>
            <person name="Rounsley S."/>
            <person name="Marri P.R."/>
            <person name="Yu Y."/>
            <person name="He R."/>
            <person name="Sisneros N."/>
            <person name="Goicoechea J.L."/>
            <person name="Lee S.J."/>
            <person name="Angelova A."/>
            <person name="Kudrna D."/>
            <person name="Luo M."/>
            <person name="Affourtit J."/>
            <person name="Desany B."/>
            <person name="Knight J."/>
            <person name="Niazi F."/>
            <person name="Egholm M."/>
            <person name="Wing R.A."/>
        </authorList>
    </citation>
    <scope>NUCLEOTIDE SEQUENCE [LARGE SCALE GENOMIC DNA]</scope>
    <source>
        <strain evidence="3">cv. IRGC 105608</strain>
    </source>
</reference>
<evidence type="ECO:0000313" key="4">
    <source>
        <dbReference type="Proteomes" id="UP000026960"/>
    </source>
</evidence>
<feature type="compositionally biased region" description="Basic and acidic residues" evidence="1">
    <location>
        <begin position="79"/>
        <end position="90"/>
    </location>
</feature>
<feature type="compositionally biased region" description="Pro residues" evidence="1">
    <location>
        <begin position="103"/>
        <end position="116"/>
    </location>
</feature>
<proteinExistence type="predicted"/>
<dbReference type="AlphaFoldDB" id="A0A0D3G2K6"/>
<name>A0A0D3G2K6_9ORYZ</name>
<keyword evidence="2" id="KW-0732">Signal</keyword>
<evidence type="ECO:0000256" key="1">
    <source>
        <dbReference type="SAM" id="MobiDB-lite"/>
    </source>
</evidence>
<protein>
    <submittedName>
        <fullName evidence="3">Uncharacterized protein</fullName>
    </submittedName>
</protein>
<accession>A0A0D3G2K6</accession>
<evidence type="ECO:0000256" key="2">
    <source>
        <dbReference type="SAM" id="SignalP"/>
    </source>
</evidence>
<organism evidence="3">
    <name type="scientific">Oryza barthii</name>
    <dbReference type="NCBI Taxonomy" id="65489"/>
    <lineage>
        <taxon>Eukaryota</taxon>
        <taxon>Viridiplantae</taxon>
        <taxon>Streptophyta</taxon>
        <taxon>Embryophyta</taxon>
        <taxon>Tracheophyta</taxon>
        <taxon>Spermatophyta</taxon>
        <taxon>Magnoliopsida</taxon>
        <taxon>Liliopsida</taxon>
        <taxon>Poales</taxon>
        <taxon>Poaceae</taxon>
        <taxon>BOP clade</taxon>
        <taxon>Oryzoideae</taxon>
        <taxon>Oryzeae</taxon>
        <taxon>Oryzinae</taxon>
        <taxon>Oryza</taxon>
    </lineage>
</organism>
<evidence type="ECO:0000313" key="3">
    <source>
        <dbReference type="EnsemblPlants" id="OBART05G01240.1"/>
    </source>
</evidence>
<reference evidence="3" key="2">
    <citation type="submission" date="2015-03" db="UniProtKB">
        <authorList>
            <consortium name="EnsemblPlants"/>
        </authorList>
    </citation>
    <scope>IDENTIFICATION</scope>
</reference>
<feature type="chain" id="PRO_5002262444" evidence="2">
    <location>
        <begin position="28"/>
        <end position="116"/>
    </location>
</feature>
<keyword evidence="4" id="KW-1185">Reference proteome</keyword>
<feature type="signal peptide" evidence="2">
    <location>
        <begin position="1"/>
        <end position="27"/>
    </location>
</feature>
<dbReference type="PaxDb" id="65489-OBART05G01240.1"/>
<dbReference type="STRING" id="65489.A0A0D3G2K6"/>
<sequence length="116" mass="12162">MAVERNVTAAAAMASLVLLMLSTTATARRARHGPPGELPPIRTPPPPSVISGPRVSPVLRSVPTGPNPITSDPPPPPPNHERFQADEDKGVLFPSKPRGHVPPSGPSKPPPSYHLS</sequence>
<dbReference type="EnsemblPlants" id="OBART05G01240.1">
    <property type="protein sequence ID" value="OBART05G01240.1"/>
    <property type="gene ID" value="OBART05G01240"/>
</dbReference>
<feature type="compositionally biased region" description="Pro residues" evidence="1">
    <location>
        <begin position="36"/>
        <end position="48"/>
    </location>
</feature>
<dbReference type="Gramene" id="OBART05G01240.1">
    <property type="protein sequence ID" value="OBART05G01240.1"/>
    <property type="gene ID" value="OBART05G01240"/>
</dbReference>
<dbReference type="Proteomes" id="UP000026960">
    <property type="component" value="Chromosome 5"/>
</dbReference>